<sequence>MNSAVARKRMVAELVKRGITDQRVINVMLELPRHIFVEEAMSAQAYSDGSLPIGEKQTISQPYIVARMTELLALTGREKVLELGTGSGYQAAVLATLADRVCTVERIRPLALKARKALDSLRLLNVNLKIGDGTEGWPEEAPFDAILVTAGAPFLPECLIEQLAPGGRLVIPVGDRVDQKLLVVRKGIDGSVTREEADDCRFVRLIGKNGWSDEA</sequence>
<gene>
    <name evidence="7" type="primary">pcm</name>
    <name evidence="8" type="ORF">E4633_15605</name>
</gene>
<dbReference type="Pfam" id="PF01135">
    <property type="entry name" value="PCMT"/>
    <property type="match status" value="1"/>
</dbReference>
<dbReference type="PANTHER" id="PTHR11579:SF0">
    <property type="entry name" value="PROTEIN-L-ISOASPARTATE(D-ASPARTATE) O-METHYLTRANSFERASE"/>
    <property type="match status" value="1"/>
</dbReference>
<dbReference type="CDD" id="cd02440">
    <property type="entry name" value="AdoMet_MTases"/>
    <property type="match status" value="1"/>
</dbReference>
<keyword evidence="9" id="KW-1185">Reference proteome</keyword>
<dbReference type="PANTHER" id="PTHR11579">
    <property type="entry name" value="PROTEIN-L-ISOASPARTATE O-METHYLTRANSFERASE"/>
    <property type="match status" value="1"/>
</dbReference>
<dbReference type="InterPro" id="IPR000682">
    <property type="entry name" value="PCMT"/>
</dbReference>
<keyword evidence="6 7" id="KW-0949">S-adenosyl-L-methionine</keyword>
<comment type="function">
    <text evidence="7">Catalyzes the methyl esterification of L-isoaspartyl residues in peptides and proteins that result from spontaneous decomposition of normal L-aspartyl and L-asparaginyl residues. It plays a role in the repair and/or degradation of damaged proteins.</text>
</comment>
<dbReference type="EMBL" id="SRSC01000003">
    <property type="protein sequence ID" value="TGU71726.1"/>
    <property type="molecule type" value="Genomic_DNA"/>
</dbReference>
<dbReference type="GO" id="GO:0032259">
    <property type="term" value="P:methylation"/>
    <property type="evidence" value="ECO:0007669"/>
    <property type="project" value="UniProtKB-KW"/>
</dbReference>
<comment type="subcellular location">
    <subcellularLocation>
        <location evidence="1 7">Cytoplasm</location>
    </subcellularLocation>
</comment>
<dbReference type="Proteomes" id="UP000306416">
    <property type="component" value="Unassembled WGS sequence"/>
</dbReference>
<protein>
    <recommendedName>
        <fullName evidence="7">Protein-L-isoaspartate O-methyltransferase</fullName>
        <ecNumber evidence="7">2.1.1.77</ecNumber>
    </recommendedName>
    <alternativeName>
        <fullName evidence="7">L-isoaspartyl protein carboxyl methyltransferase</fullName>
    </alternativeName>
    <alternativeName>
        <fullName evidence="7">Protein L-isoaspartyl methyltransferase</fullName>
    </alternativeName>
    <alternativeName>
        <fullName evidence="7">Protein-beta-aspartate methyltransferase</fullName>
        <shortName evidence="7">PIMT</shortName>
    </alternativeName>
</protein>
<comment type="catalytic activity">
    <reaction evidence="7">
        <text>[protein]-L-isoaspartate + S-adenosyl-L-methionine = [protein]-L-isoaspartate alpha-methyl ester + S-adenosyl-L-homocysteine</text>
        <dbReference type="Rhea" id="RHEA:12705"/>
        <dbReference type="Rhea" id="RHEA-COMP:12143"/>
        <dbReference type="Rhea" id="RHEA-COMP:12144"/>
        <dbReference type="ChEBI" id="CHEBI:57856"/>
        <dbReference type="ChEBI" id="CHEBI:59789"/>
        <dbReference type="ChEBI" id="CHEBI:90596"/>
        <dbReference type="ChEBI" id="CHEBI:90598"/>
        <dbReference type="EC" id="2.1.1.77"/>
    </reaction>
</comment>
<evidence type="ECO:0000256" key="5">
    <source>
        <dbReference type="ARBA" id="ARBA00022679"/>
    </source>
</evidence>
<dbReference type="AlphaFoldDB" id="A0A4S1CFB6"/>
<proteinExistence type="inferred from homology"/>
<evidence type="ECO:0000256" key="6">
    <source>
        <dbReference type="ARBA" id="ARBA00022691"/>
    </source>
</evidence>
<evidence type="ECO:0000256" key="1">
    <source>
        <dbReference type="ARBA" id="ARBA00004496"/>
    </source>
</evidence>
<organism evidence="8 9">
    <name type="scientific">Geomonas terrae</name>
    <dbReference type="NCBI Taxonomy" id="2562681"/>
    <lineage>
        <taxon>Bacteria</taxon>
        <taxon>Pseudomonadati</taxon>
        <taxon>Thermodesulfobacteriota</taxon>
        <taxon>Desulfuromonadia</taxon>
        <taxon>Geobacterales</taxon>
        <taxon>Geobacteraceae</taxon>
        <taxon>Geomonas</taxon>
    </lineage>
</organism>
<evidence type="ECO:0000313" key="8">
    <source>
        <dbReference type="EMBL" id="TGU71726.1"/>
    </source>
</evidence>
<keyword evidence="5 7" id="KW-0808">Transferase</keyword>
<evidence type="ECO:0000313" key="9">
    <source>
        <dbReference type="Proteomes" id="UP000306416"/>
    </source>
</evidence>
<dbReference type="PROSITE" id="PS01279">
    <property type="entry name" value="PCMT"/>
    <property type="match status" value="1"/>
</dbReference>
<dbReference type="SUPFAM" id="SSF53335">
    <property type="entry name" value="S-adenosyl-L-methionine-dependent methyltransferases"/>
    <property type="match status" value="1"/>
</dbReference>
<comment type="similarity">
    <text evidence="2 7">Belongs to the methyltransferase superfamily. L-isoaspartyl/D-aspartyl protein methyltransferase family.</text>
</comment>
<reference evidence="8 9" key="1">
    <citation type="submission" date="2019-04" db="EMBL/GenBank/DDBJ databases">
        <title>Geobacter oryzae sp. nov., ferric-reducing bacteria isolated from paddy soil.</title>
        <authorList>
            <person name="Xu Z."/>
            <person name="Masuda Y."/>
            <person name="Itoh H."/>
            <person name="Senoo K."/>
        </authorList>
    </citation>
    <scope>NUCLEOTIDE SEQUENCE [LARGE SCALE GENOMIC DNA]</scope>
    <source>
        <strain evidence="8 9">Red111</strain>
    </source>
</reference>
<dbReference type="RefSeq" id="WP_135871566.1">
    <property type="nucleotide sequence ID" value="NZ_SRSC01000003.1"/>
</dbReference>
<dbReference type="HAMAP" id="MF_00090">
    <property type="entry name" value="PIMT"/>
    <property type="match status" value="1"/>
</dbReference>
<dbReference type="Gene3D" id="3.40.50.150">
    <property type="entry name" value="Vaccinia Virus protein VP39"/>
    <property type="match status" value="1"/>
</dbReference>
<evidence type="ECO:0000256" key="3">
    <source>
        <dbReference type="ARBA" id="ARBA00022490"/>
    </source>
</evidence>
<keyword evidence="3 7" id="KW-0963">Cytoplasm</keyword>
<feature type="active site" evidence="7">
    <location>
        <position position="60"/>
    </location>
</feature>
<evidence type="ECO:0000256" key="4">
    <source>
        <dbReference type="ARBA" id="ARBA00022603"/>
    </source>
</evidence>
<dbReference type="InterPro" id="IPR029063">
    <property type="entry name" value="SAM-dependent_MTases_sf"/>
</dbReference>
<dbReference type="FunFam" id="3.40.50.150:FF:000010">
    <property type="entry name" value="Protein-L-isoaspartate O-methyltransferase"/>
    <property type="match status" value="1"/>
</dbReference>
<evidence type="ECO:0000256" key="7">
    <source>
        <dbReference type="HAMAP-Rule" id="MF_00090"/>
    </source>
</evidence>
<dbReference type="EC" id="2.1.1.77" evidence="7"/>
<keyword evidence="4 7" id="KW-0489">Methyltransferase</keyword>
<evidence type="ECO:0000256" key="2">
    <source>
        <dbReference type="ARBA" id="ARBA00005369"/>
    </source>
</evidence>
<dbReference type="GO" id="GO:0004719">
    <property type="term" value="F:protein-L-isoaspartate (D-aspartate) O-methyltransferase activity"/>
    <property type="evidence" value="ECO:0007669"/>
    <property type="project" value="UniProtKB-UniRule"/>
</dbReference>
<comment type="caution">
    <text evidence="8">The sequence shown here is derived from an EMBL/GenBank/DDBJ whole genome shotgun (WGS) entry which is preliminary data.</text>
</comment>
<dbReference type="GO" id="GO:0005737">
    <property type="term" value="C:cytoplasm"/>
    <property type="evidence" value="ECO:0007669"/>
    <property type="project" value="UniProtKB-SubCell"/>
</dbReference>
<name>A0A4S1CFB6_9BACT</name>
<dbReference type="NCBIfam" id="TIGR00080">
    <property type="entry name" value="pimt"/>
    <property type="match status" value="1"/>
</dbReference>
<dbReference type="GO" id="GO:0030091">
    <property type="term" value="P:protein repair"/>
    <property type="evidence" value="ECO:0007669"/>
    <property type="project" value="UniProtKB-UniRule"/>
</dbReference>
<accession>A0A4S1CFB6</accession>
<dbReference type="NCBIfam" id="NF001453">
    <property type="entry name" value="PRK00312.1"/>
    <property type="match status" value="1"/>
</dbReference>